<dbReference type="EMBL" id="LAZR01001125">
    <property type="protein sequence ID" value="KKN50237.1"/>
    <property type="molecule type" value="Genomic_DNA"/>
</dbReference>
<evidence type="ECO:0000313" key="1">
    <source>
        <dbReference type="EMBL" id="KKN50237.1"/>
    </source>
</evidence>
<name>A0A0F9RK81_9ZZZZ</name>
<accession>A0A0F9RK81</accession>
<reference evidence="1" key="1">
    <citation type="journal article" date="2015" name="Nature">
        <title>Complex archaea that bridge the gap between prokaryotes and eukaryotes.</title>
        <authorList>
            <person name="Spang A."/>
            <person name="Saw J.H."/>
            <person name="Jorgensen S.L."/>
            <person name="Zaremba-Niedzwiedzka K."/>
            <person name="Martijn J."/>
            <person name="Lind A.E."/>
            <person name="van Eijk R."/>
            <person name="Schleper C."/>
            <person name="Guy L."/>
            <person name="Ettema T.J."/>
        </authorList>
    </citation>
    <scope>NUCLEOTIDE SEQUENCE</scope>
</reference>
<gene>
    <name evidence="1" type="ORF">LCGC14_0634640</name>
</gene>
<dbReference type="AlphaFoldDB" id="A0A0F9RK81"/>
<organism evidence="1">
    <name type="scientific">marine sediment metagenome</name>
    <dbReference type="NCBI Taxonomy" id="412755"/>
    <lineage>
        <taxon>unclassified sequences</taxon>
        <taxon>metagenomes</taxon>
        <taxon>ecological metagenomes</taxon>
    </lineage>
</organism>
<sequence length="225" mass="25388">MDKSVSEGSYSNILNISAAVESLVGIDRYESWLVENLKLLSYDSYKSNDKKIQLNSKVAAELIAGGQLSNVFHEIEPLVERQGQKNPDFKLLDSTYLEVYCPQTSQQNIEAVQKQHNEQKDKMISISFSHPQTGQTVGAKRYPSNKIIDRVLSHKRNNDQTKVDSYNLLWLDLTHGFNASCDDALPLVTIHHVGTIYTGSFGIWHAFYGKKISLLLPLIEPSYVI</sequence>
<proteinExistence type="predicted"/>
<comment type="caution">
    <text evidence="1">The sequence shown here is derived from an EMBL/GenBank/DDBJ whole genome shotgun (WGS) entry which is preliminary data.</text>
</comment>
<protein>
    <submittedName>
        <fullName evidence="1">Uncharacterized protein</fullName>
    </submittedName>
</protein>